<evidence type="ECO:0000256" key="8">
    <source>
        <dbReference type="ARBA" id="ARBA00022989"/>
    </source>
</evidence>
<dbReference type="GO" id="GO:0009425">
    <property type="term" value="C:bacterial-type flagellum basal body"/>
    <property type="evidence" value="ECO:0007669"/>
    <property type="project" value="InterPro"/>
</dbReference>
<evidence type="ECO:0000256" key="7">
    <source>
        <dbReference type="ARBA" id="ARBA00022779"/>
    </source>
</evidence>
<keyword evidence="4 10" id="KW-1003">Cell membrane</keyword>
<comment type="function">
    <text evidence="1 10">Controls the rotational direction of flagella during chemotaxis.</text>
</comment>
<protein>
    <recommendedName>
        <fullName evidence="10">Flagellar protein FliL</fullName>
    </recommendedName>
</protein>
<gene>
    <name evidence="11" type="ORF">CDO51_04050</name>
</gene>
<evidence type="ECO:0000256" key="2">
    <source>
        <dbReference type="ARBA" id="ARBA00004162"/>
    </source>
</evidence>
<evidence type="ECO:0000256" key="10">
    <source>
        <dbReference type="RuleBase" id="RU364125"/>
    </source>
</evidence>
<evidence type="ECO:0000256" key="6">
    <source>
        <dbReference type="ARBA" id="ARBA00022692"/>
    </source>
</evidence>
<keyword evidence="6 10" id="KW-0812">Transmembrane</keyword>
<dbReference type="PANTHER" id="PTHR35091:SF2">
    <property type="entry name" value="FLAGELLAR PROTEIN FLIL"/>
    <property type="match status" value="1"/>
</dbReference>
<evidence type="ECO:0000256" key="9">
    <source>
        <dbReference type="ARBA" id="ARBA00023136"/>
    </source>
</evidence>
<keyword evidence="12" id="KW-1185">Reference proteome</keyword>
<dbReference type="AlphaFoldDB" id="A0A226C1E9"/>
<reference evidence="11 12" key="1">
    <citation type="submission" date="2017-06" db="EMBL/GenBank/DDBJ databases">
        <title>Draft Genome Sequence of Natranaerobius trueperi halophilic, alkalithermophilic bacteria from soda lakes.</title>
        <authorList>
            <person name="Zhao B."/>
        </authorList>
    </citation>
    <scope>NUCLEOTIDE SEQUENCE [LARGE SCALE GENOMIC DNA]</scope>
    <source>
        <strain evidence="11 12">DSM 18760</strain>
    </source>
</reference>
<comment type="caution">
    <text evidence="11">The sequence shown here is derived from an EMBL/GenBank/DDBJ whole genome shotgun (WGS) entry which is preliminary data.</text>
</comment>
<dbReference type="InterPro" id="IPR005503">
    <property type="entry name" value="FliL"/>
</dbReference>
<evidence type="ECO:0000313" key="11">
    <source>
        <dbReference type="EMBL" id="OWZ84237.1"/>
    </source>
</evidence>
<dbReference type="PANTHER" id="PTHR35091">
    <property type="entry name" value="FLAGELLAR PROTEIN FLIL"/>
    <property type="match status" value="1"/>
</dbReference>
<feature type="transmembrane region" description="Helical" evidence="10">
    <location>
        <begin position="12"/>
        <end position="37"/>
    </location>
</feature>
<proteinExistence type="inferred from homology"/>
<keyword evidence="9 10" id="KW-0472">Membrane</keyword>
<keyword evidence="5 10" id="KW-0145">Chemotaxis</keyword>
<dbReference type="Pfam" id="PF03748">
    <property type="entry name" value="FliL"/>
    <property type="match status" value="1"/>
</dbReference>
<evidence type="ECO:0000256" key="1">
    <source>
        <dbReference type="ARBA" id="ARBA00002254"/>
    </source>
</evidence>
<name>A0A226C1E9_9FIRM</name>
<organism evidence="11 12">
    <name type="scientific">Natranaerobius trueperi</name>
    <dbReference type="NCBI Taxonomy" id="759412"/>
    <lineage>
        <taxon>Bacteria</taxon>
        <taxon>Bacillati</taxon>
        <taxon>Bacillota</taxon>
        <taxon>Clostridia</taxon>
        <taxon>Natranaerobiales</taxon>
        <taxon>Natranaerobiaceae</taxon>
        <taxon>Natranaerobius</taxon>
    </lineage>
</organism>
<comment type="subcellular location">
    <subcellularLocation>
        <location evidence="2">Cell membrane</location>
        <topology evidence="2">Single-pass membrane protein</topology>
    </subcellularLocation>
</comment>
<keyword evidence="7 10" id="KW-0283">Flagellar rotation</keyword>
<evidence type="ECO:0000256" key="4">
    <source>
        <dbReference type="ARBA" id="ARBA00022475"/>
    </source>
</evidence>
<dbReference type="Proteomes" id="UP000214588">
    <property type="component" value="Unassembled WGS sequence"/>
</dbReference>
<dbReference type="GO" id="GO:0071978">
    <property type="term" value="P:bacterial-type flagellum-dependent swarming motility"/>
    <property type="evidence" value="ECO:0007669"/>
    <property type="project" value="TreeGrafter"/>
</dbReference>
<dbReference type="EMBL" id="NIQC01000006">
    <property type="protein sequence ID" value="OWZ84237.1"/>
    <property type="molecule type" value="Genomic_DNA"/>
</dbReference>
<comment type="similarity">
    <text evidence="3 10">Belongs to the FliL family.</text>
</comment>
<evidence type="ECO:0000256" key="5">
    <source>
        <dbReference type="ARBA" id="ARBA00022500"/>
    </source>
</evidence>
<evidence type="ECO:0000313" key="12">
    <source>
        <dbReference type="Proteomes" id="UP000214588"/>
    </source>
</evidence>
<dbReference type="GO" id="GO:0005886">
    <property type="term" value="C:plasma membrane"/>
    <property type="evidence" value="ECO:0007669"/>
    <property type="project" value="UniProtKB-SubCell"/>
</dbReference>
<evidence type="ECO:0000256" key="3">
    <source>
        <dbReference type="ARBA" id="ARBA00008281"/>
    </source>
</evidence>
<sequence>MRERMILNSKNLLIKIGIAALIGLFLIIAAGGIAYLIATQVVEESTEAQSDDEIVQFTGVTFSLGEFTTNLADDGARRIFQLEIILELSNSNIKSEIEERKPQIEDNIYTSIRSKTSEELNEQDGMQELRQQIQDTVNKHIREGEVVNVYFNRPLIT</sequence>
<dbReference type="GO" id="GO:0006935">
    <property type="term" value="P:chemotaxis"/>
    <property type="evidence" value="ECO:0007669"/>
    <property type="project" value="UniProtKB-KW"/>
</dbReference>
<keyword evidence="8 10" id="KW-1133">Transmembrane helix</keyword>
<accession>A0A226C1E9</accession>